<dbReference type="RefSeq" id="WP_386766332.1">
    <property type="nucleotide sequence ID" value="NZ_JBHSTI010000008.1"/>
</dbReference>
<dbReference type="EMBL" id="JBHSTI010000008">
    <property type="protein sequence ID" value="MFC6238266.1"/>
    <property type="molecule type" value="Genomic_DNA"/>
</dbReference>
<name>A0ABW1T0N1_9ACTN</name>
<dbReference type="Gene3D" id="3.30.420.40">
    <property type="match status" value="2"/>
</dbReference>
<evidence type="ECO:0000313" key="2">
    <source>
        <dbReference type="EMBL" id="MFC6238266.1"/>
    </source>
</evidence>
<organism evidence="2 3">
    <name type="scientific">Longivirga aurantiaca</name>
    <dbReference type="NCBI Taxonomy" id="1837743"/>
    <lineage>
        <taxon>Bacteria</taxon>
        <taxon>Bacillati</taxon>
        <taxon>Actinomycetota</taxon>
        <taxon>Actinomycetes</taxon>
        <taxon>Sporichthyales</taxon>
        <taxon>Sporichthyaceae</taxon>
        <taxon>Longivirga</taxon>
    </lineage>
</organism>
<dbReference type="SUPFAM" id="SSF53067">
    <property type="entry name" value="Actin-like ATPase domain"/>
    <property type="match status" value="1"/>
</dbReference>
<evidence type="ECO:0000256" key="1">
    <source>
        <dbReference type="ARBA" id="ARBA00006479"/>
    </source>
</evidence>
<dbReference type="InterPro" id="IPR043129">
    <property type="entry name" value="ATPase_NBD"/>
</dbReference>
<sequence>MSLAGATQDEVRRHNLAALARFLHDHGSTSRSELVSHTGLNRSTVGGLIADLVSSGLVRETEPVGRGVGRPSYGVEPVRERAYVLAIDLRVDRAIVALVGFGGDVLHRREHAFRKGQQREDRIVRETVQVCHEALAAAPQHSVLVGVGVGVPGLVRQPDGLVRFAPNLGWVDVPLGDLVADALGLSVPVVIGNDSDLGAVAERQRGSAVGASNVIYLSGQVGVGGGIVIDGRLLMGAQGYGGEIGHMRVNPRGRGCRCGAIGCWETEIGEPAVALSAGSPEGTSVAQIIEAAAAGDKDARKGLRTVGGWLGVGVANLVNIFNPDVIVFGGSLREILPATRDAVDAAVEGALAAPAEHVVLALPALGDDSTLLGAAESAFAALLDDPMGVVAGGVHRESRGLADVVSGR</sequence>
<comment type="caution">
    <text evidence="2">The sequence shown here is derived from an EMBL/GenBank/DDBJ whole genome shotgun (WGS) entry which is preliminary data.</text>
</comment>
<dbReference type="Proteomes" id="UP001596138">
    <property type="component" value="Unassembled WGS sequence"/>
</dbReference>
<dbReference type="PANTHER" id="PTHR18964">
    <property type="entry name" value="ROK (REPRESSOR, ORF, KINASE) FAMILY"/>
    <property type="match status" value="1"/>
</dbReference>
<keyword evidence="3" id="KW-1185">Reference proteome</keyword>
<dbReference type="InterPro" id="IPR036390">
    <property type="entry name" value="WH_DNA-bd_sf"/>
</dbReference>
<dbReference type="InterPro" id="IPR000600">
    <property type="entry name" value="ROK"/>
</dbReference>
<dbReference type="Pfam" id="PF00480">
    <property type="entry name" value="ROK"/>
    <property type="match status" value="1"/>
</dbReference>
<evidence type="ECO:0000313" key="3">
    <source>
        <dbReference type="Proteomes" id="UP001596138"/>
    </source>
</evidence>
<dbReference type="InterPro" id="IPR036388">
    <property type="entry name" value="WH-like_DNA-bd_sf"/>
</dbReference>
<reference evidence="3" key="1">
    <citation type="journal article" date="2019" name="Int. J. Syst. Evol. Microbiol.">
        <title>The Global Catalogue of Microorganisms (GCM) 10K type strain sequencing project: providing services to taxonomists for standard genome sequencing and annotation.</title>
        <authorList>
            <consortium name="The Broad Institute Genomics Platform"/>
            <consortium name="The Broad Institute Genome Sequencing Center for Infectious Disease"/>
            <person name="Wu L."/>
            <person name="Ma J."/>
        </authorList>
    </citation>
    <scope>NUCLEOTIDE SEQUENCE [LARGE SCALE GENOMIC DNA]</scope>
    <source>
        <strain evidence="3">CGMCC 4.7317</strain>
    </source>
</reference>
<accession>A0ABW1T0N1</accession>
<gene>
    <name evidence="2" type="ORF">ACFQGU_10275</name>
</gene>
<proteinExistence type="inferred from homology"/>
<dbReference type="PANTHER" id="PTHR18964:SF149">
    <property type="entry name" value="BIFUNCTIONAL UDP-N-ACETYLGLUCOSAMINE 2-EPIMERASE_N-ACETYLMANNOSAMINE KINASE"/>
    <property type="match status" value="1"/>
</dbReference>
<dbReference type="SUPFAM" id="SSF46785">
    <property type="entry name" value="Winged helix' DNA-binding domain"/>
    <property type="match status" value="1"/>
</dbReference>
<dbReference type="Gene3D" id="1.10.10.10">
    <property type="entry name" value="Winged helix-like DNA-binding domain superfamily/Winged helix DNA-binding domain"/>
    <property type="match status" value="1"/>
</dbReference>
<comment type="similarity">
    <text evidence="1">Belongs to the ROK (NagC/XylR) family.</text>
</comment>
<protein>
    <submittedName>
        <fullName evidence="2">ROK family protein</fullName>
    </submittedName>
</protein>